<dbReference type="RefSeq" id="WP_225450053.1">
    <property type="nucleotide sequence ID" value="NZ_CP183042.1"/>
</dbReference>
<dbReference type="EMBL" id="JAIWWW010000032">
    <property type="protein sequence ID" value="MCA4524373.1"/>
    <property type="molecule type" value="Genomic_DNA"/>
</dbReference>
<sequence>MRNTRYRFLVLLSSLLMLTGCSRRDILDDYPVSGVDIKLDWDGVTDQLPEGVRVIFYPRNGDGRKVDKYLSVRGGEMKVPPGWYSVVTMGYNFNSDRIRIRGEESYESIEAYTEYCNDLGIAGMEKMVWSPDSLYVLNIDELKIEKSEEVLHLDWKMESVVKKYSFAVEAKGLEYVATVVGSIDGLSDCYCIGKGRGVCSSQPIYFEVKKGDNKVTASFTAFKQVKEMTMPTRMSISERETSSEKDAIILILKFIKTDNTVQEATIDVTEIIGTLENAGTGEDGKPTPPPEIELPPDDKIEVDKPETPPNPDGGGGMGGNVDGWGPEDNVELPVK</sequence>
<dbReference type="PROSITE" id="PS51257">
    <property type="entry name" value="PROKAR_LIPOPROTEIN"/>
    <property type="match status" value="1"/>
</dbReference>
<feature type="compositionally biased region" description="Basic and acidic residues" evidence="1">
    <location>
        <begin position="296"/>
        <end position="306"/>
    </location>
</feature>
<dbReference type="InterPro" id="IPR033410">
    <property type="entry name" value="DUF5119"/>
</dbReference>
<evidence type="ECO:0000313" key="3">
    <source>
        <dbReference type="Proteomes" id="UP001197958"/>
    </source>
</evidence>
<evidence type="ECO:0000256" key="1">
    <source>
        <dbReference type="SAM" id="MobiDB-lite"/>
    </source>
</evidence>
<organism evidence="2 3">
    <name type="scientific">Bacteroides xylanisolvens</name>
    <dbReference type="NCBI Taxonomy" id="371601"/>
    <lineage>
        <taxon>Bacteria</taxon>
        <taxon>Pseudomonadati</taxon>
        <taxon>Bacteroidota</taxon>
        <taxon>Bacteroidia</taxon>
        <taxon>Bacteroidales</taxon>
        <taxon>Bacteroidaceae</taxon>
        <taxon>Bacteroides</taxon>
    </lineage>
</organism>
<dbReference type="AlphaFoldDB" id="A0AAW4SMS0"/>
<feature type="region of interest" description="Disordered" evidence="1">
    <location>
        <begin position="276"/>
        <end position="335"/>
    </location>
</feature>
<evidence type="ECO:0000313" key="2">
    <source>
        <dbReference type="EMBL" id="MCA4524373.1"/>
    </source>
</evidence>
<comment type="caution">
    <text evidence="2">The sequence shown here is derived from an EMBL/GenBank/DDBJ whole genome shotgun (WGS) entry which is preliminary data.</text>
</comment>
<dbReference type="Pfam" id="PF17145">
    <property type="entry name" value="DUF5119"/>
    <property type="match status" value="1"/>
</dbReference>
<reference evidence="2" key="1">
    <citation type="submission" date="2023-08" db="EMBL/GenBank/DDBJ databases">
        <title>Mucin Metabolism Genes Underlie the Key Renovations of Bacteroides xylanisolvens Genomes in Captive Great Apes.</title>
        <authorList>
            <person name="Nishida A.H."/>
        </authorList>
    </citation>
    <scope>NUCLEOTIDE SEQUENCE</scope>
    <source>
        <strain evidence="2">P19.10B</strain>
    </source>
</reference>
<dbReference type="Proteomes" id="UP001197958">
    <property type="component" value="Unassembled WGS sequence"/>
</dbReference>
<gene>
    <name evidence="2" type="ORF">LDZ35_14300</name>
</gene>
<proteinExistence type="predicted"/>
<feature type="compositionally biased region" description="Gly residues" evidence="1">
    <location>
        <begin position="312"/>
        <end position="322"/>
    </location>
</feature>
<accession>A0AAW4SMS0</accession>
<protein>
    <submittedName>
        <fullName evidence="2">DUF5119 domain-containing protein</fullName>
    </submittedName>
</protein>
<name>A0AAW4SMS0_9BACE</name>